<evidence type="ECO:0000259" key="8">
    <source>
        <dbReference type="Pfam" id="PF13567"/>
    </source>
</evidence>
<feature type="transmembrane region" description="Helical" evidence="6">
    <location>
        <begin position="341"/>
        <end position="358"/>
    </location>
</feature>
<reference evidence="9 10" key="1">
    <citation type="submission" date="2013-07" db="EMBL/GenBank/DDBJ databases">
        <title>Completed genome of Sphingomonas sanxanigenens NX02.</title>
        <authorList>
            <person name="Ma T."/>
            <person name="Huang H."/>
            <person name="Wu M."/>
            <person name="Li X."/>
            <person name="Li G."/>
        </authorList>
    </citation>
    <scope>NUCLEOTIDE SEQUENCE [LARGE SCALE GENOMIC DNA]</scope>
    <source>
        <strain evidence="9 10">NX02</strain>
    </source>
</reference>
<feature type="transmembrane region" description="Helical" evidence="6">
    <location>
        <begin position="295"/>
        <end position="313"/>
    </location>
</feature>
<feature type="transmembrane region" description="Helical" evidence="6">
    <location>
        <begin position="25"/>
        <end position="43"/>
    </location>
</feature>
<feature type="transmembrane region" description="Helical" evidence="6">
    <location>
        <begin position="400"/>
        <end position="424"/>
    </location>
</feature>
<dbReference type="HOGENOM" id="CLU_011826_1_0_5"/>
<keyword evidence="10" id="KW-1185">Reference proteome</keyword>
<dbReference type="PANTHER" id="PTHR30619">
    <property type="entry name" value="DNA INTERNALIZATION/COMPETENCE PROTEIN COMEC/REC2"/>
    <property type="match status" value="1"/>
</dbReference>
<dbReference type="Pfam" id="PF03772">
    <property type="entry name" value="Competence"/>
    <property type="match status" value="1"/>
</dbReference>
<dbReference type="KEGG" id="ssan:NX02_24240"/>
<dbReference type="NCBIfam" id="TIGR00360">
    <property type="entry name" value="ComEC_N-term"/>
    <property type="match status" value="1"/>
</dbReference>
<keyword evidence="4 6" id="KW-1133">Transmembrane helix</keyword>
<evidence type="ECO:0000256" key="1">
    <source>
        <dbReference type="ARBA" id="ARBA00004651"/>
    </source>
</evidence>
<feature type="transmembrane region" description="Helical" evidence="6">
    <location>
        <begin position="456"/>
        <end position="477"/>
    </location>
</feature>
<feature type="transmembrane region" description="Helical" evidence="6">
    <location>
        <begin position="319"/>
        <end position="336"/>
    </location>
</feature>
<comment type="subcellular location">
    <subcellularLocation>
        <location evidence="1">Cell membrane</location>
        <topology evidence="1">Multi-pass membrane protein</topology>
    </subcellularLocation>
</comment>
<proteinExistence type="predicted"/>
<evidence type="ECO:0000256" key="4">
    <source>
        <dbReference type="ARBA" id="ARBA00022989"/>
    </source>
</evidence>
<gene>
    <name evidence="9" type="ORF">NX02_24240</name>
</gene>
<evidence type="ECO:0000256" key="5">
    <source>
        <dbReference type="ARBA" id="ARBA00023136"/>
    </source>
</evidence>
<sequence length="717" mass="74823">MNLAAAFEAAFNSLEQKLFLERDQLALWLPVALGGGIAAWFALPGMLAWSAWIAAAGGLAAAGLALGAGSRIGRALLVAGVLAAMGCALVWARAEWRAAPVLGRPTVTTVTGMIERAQPLPARDVVRLTLATGGAGGLPPRVRVSVPEDQAVPMFRAGERVTLRARLVPPPSAAVPGAYDYARVAWFDGIGATGSVLGSVTRLSPPTDGRMPTRDRLSAHIRAQLPAAEGGIAAALATGDQGAIPDEDAEAMRRSGLAHLLSISGLHITAMFAGVSLLVLRLLALSPWLALRAPLLLVATAAGALAACGYTWLSGAEIPTIRSLVAALLIALAIALGREAVTLRLVAAGALIVLLLWPEAIAGPSFQLSFAAITAIVALHEHPRVRGWFERREEGRGARLLRGLGSLLLTGLVVEIALAPIALFHFHRSGLYGALANIVAIPHTTFVVMPLEAAALLLDGVGALIGIGGVGKPAWWLTGQSLRVLLWLAHAVANAPGAVTALPVAPGAALALSVVGGLWMGLWKSRWRWWGALPAALGLLWMALAPTPDLLVTGDGRHLALIDSDGRPALLRARAGDYVRQTLSETAGYDGEPTALEALPGARCNADLCMVDVVRGGGTWRLLATRSTYAVPVEEMVAACAGADIVVSERWLPRRCKPRWLKLDRNLLAQTGGVAIYLGQRRVVTVADANGAHPWGVKAPVDLGPPRPCGHGWGRAC</sequence>
<evidence type="ECO:0000313" key="10">
    <source>
        <dbReference type="Proteomes" id="UP000018851"/>
    </source>
</evidence>
<protein>
    <recommendedName>
        <fullName evidence="11">ComEC/Rec2-related protein domain-containing protein</fullName>
    </recommendedName>
</protein>
<dbReference type="Pfam" id="PF13567">
    <property type="entry name" value="DUF4131"/>
    <property type="match status" value="1"/>
</dbReference>
<feature type="transmembrane region" description="Helical" evidence="6">
    <location>
        <begin position="497"/>
        <end position="520"/>
    </location>
</feature>
<feature type="domain" description="ComEC/Rec2-related protein" evidence="7">
    <location>
        <begin position="236"/>
        <end position="526"/>
    </location>
</feature>
<keyword evidence="5 6" id="KW-0472">Membrane</keyword>
<keyword evidence="2" id="KW-1003">Cell membrane</keyword>
<evidence type="ECO:0000313" key="9">
    <source>
        <dbReference type="EMBL" id="AHE56455.1"/>
    </source>
</evidence>
<dbReference type="InterPro" id="IPR025405">
    <property type="entry name" value="DUF4131"/>
</dbReference>
<evidence type="ECO:0008006" key="11">
    <source>
        <dbReference type="Google" id="ProtNLM"/>
    </source>
</evidence>
<dbReference type="RefSeq" id="WP_245648681.1">
    <property type="nucleotide sequence ID" value="NZ_CP006644.1"/>
</dbReference>
<feature type="transmembrane region" description="Helical" evidence="6">
    <location>
        <begin position="49"/>
        <end position="68"/>
    </location>
</feature>
<evidence type="ECO:0000256" key="3">
    <source>
        <dbReference type="ARBA" id="ARBA00022692"/>
    </source>
</evidence>
<dbReference type="PATRIC" id="fig|1123269.5.peg.4747"/>
<dbReference type="EMBL" id="CP006644">
    <property type="protein sequence ID" value="AHE56455.1"/>
    <property type="molecule type" value="Genomic_DNA"/>
</dbReference>
<feature type="transmembrane region" description="Helical" evidence="6">
    <location>
        <begin position="527"/>
        <end position="544"/>
    </location>
</feature>
<dbReference type="Proteomes" id="UP000018851">
    <property type="component" value="Chromosome"/>
</dbReference>
<name>W0AL93_9SPHN</name>
<organism evidence="9 10">
    <name type="scientific">Sphingomonas sanxanigenens DSM 19645 = NX02</name>
    <dbReference type="NCBI Taxonomy" id="1123269"/>
    <lineage>
        <taxon>Bacteria</taxon>
        <taxon>Pseudomonadati</taxon>
        <taxon>Pseudomonadota</taxon>
        <taxon>Alphaproteobacteria</taxon>
        <taxon>Sphingomonadales</taxon>
        <taxon>Sphingomonadaceae</taxon>
        <taxon>Sphingomonas</taxon>
    </lineage>
</organism>
<evidence type="ECO:0000256" key="6">
    <source>
        <dbReference type="SAM" id="Phobius"/>
    </source>
</evidence>
<evidence type="ECO:0000256" key="2">
    <source>
        <dbReference type="ARBA" id="ARBA00022475"/>
    </source>
</evidence>
<feature type="transmembrane region" description="Helical" evidence="6">
    <location>
        <begin position="75"/>
        <end position="94"/>
    </location>
</feature>
<dbReference type="AlphaFoldDB" id="W0AL93"/>
<keyword evidence="3 6" id="KW-0812">Transmembrane</keyword>
<feature type="domain" description="DUF4131" evidence="8">
    <location>
        <begin position="48"/>
        <end position="198"/>
    </location>
</feature>
<evidence type="ECO:0000259" key="7">
    <source>
        <dbReference type="Pfam" id="PF03772"/>
    </source>
</evidence>
<dbReference type="STRING" id="1123269.NX02_24240"/>
<dbReference type="eggNOG" id="COG0658">
    <property type="taxonomic scope" value="Bacteria"/>
</dbReference>
<dbReference type="GO" id="GO:0005886">
    <property type="term" value="C:plasma membrane"/>
    <property type="evidence" value="ECO:0007669"/>
    <property type="project" value="UniProtKB-SubCell"/>
</dbReference>
<feature type="transmembrane region" description="Helical" evidence="6">
    <location>
        <begin position="260"/>
        <end position="283"/>
    </location>
</feature>
<dbReference type="PANTHER" id="PTHR30619:SF1">
    <property type="entry name" value="RECOMBINATION PROTEIN 2"/>
    <property type="match status" value="1"/>
</dbReference>
<accession>W0AL93</accession>
<dbReference type="InterPro" id="IPR052159">
    <property type="entry name" value="Competence_DNA_uptake"/>
</dbReference>
<dbReference type="InterPro" id="IPR004477">
    <property type="entry name" value="ComEC_N"/>
</dbReference>